<protein>
    <recommendedName>
        <fullName evidence="3">Lipoprotein</fullName>
    </recommendedName>
</protein>
<feature type="signal peptide" evidence="1">
    <location>
        <begin position="1"/>
        <end position="23"/>
    </location>
</feature>
<evidence type="ECO:0000256" key="1">
    <source>
        <dbReference type="SAM" id="SignalP"/>
    </source>
</evidence>
<dbReference type="PROSITE" id="PS51257">
    <property type="entry name" value="PROKAR_LIPOPROTEIN"/>
    <property type="match status" value="1"/>
</dbReference>
<proteinExistence type="predicted"/>
<keyword evidence="1" id="KW-0732">Signal</keyword>
<organism evidence="2">
    <name type="scientific">Streptococcus iners</name>
    <dbReference type="NCBI Taxonomy" id="3028084"/>
    <lineage>
        <taxon>Bacteria</taxon>
        <taxon>Bacillati</taxon>
        <taxon>Bacillota</taxon>
        <taxon>Bacilli</taxon>
        <taxon>Lactobacillales</taxon>
        <taxon>Streptococcaceae</taxon>
        <taxon>Streptococcus</taxon>
    </lineage>
</organism>
<dbReference type="EMBL" id="CP118735">
    <property type="protein sequence ID" value="WNY51237.1"/>
    <property type="molecule type" value="Genomic_DNA"/>
</dbReference>
<gene>
    <name evidence="2" type="ORF">PW252_00820</name>
</gene>
<reference evidence="2" key="1">
    <citation type="submission" date="2023-02" db="EMBL/GenBank/DDBJ databases">
        <title>Streptococcus sp. Genome Sequencing and Assembly.</title>
        <authorList>
            <person name="Shore S.M."/>
            <person name="Nicholson T.L."/>
        </authorList>
    </citation>
    <scope>NUCLEOTIDE SEQUENCE</scope>
    <source>
        <strain evidence="2">29887</strain>
    </source>
</reference>
<dbReference type="RefSeq" id="WP_105114178.1">
    <property type="nucleotide sequence ID" value="NZ_CP118735.1"/>
</dbReference>
<feature type="chain" id="PRO_5041663154" description="Lipoprotein" evidence="1">
    <location>
        <begin position="24"/>
        <end position="116"/>
    </location>
</feature>
<evidence type="ECO:0000313" key="2">
    <source>
        <dbReference type="EMBL" id="WNY51237.1"/>
    </source>
</evidence>
<dbReference type="AlphaFoldDB" id="A0AA96VLL2"/>
<name>A0AA96VLL2_9STRE</name>
<evidence type="ECO:0008006" key="3">
    <source>
        <dbReference type="Google" id="ProtNLM"/>
    </source>
</evidence>
<dbReference type="KEGG" id="sins:PW252_00820"/>
<accession>A0AA96VLL2</accession>
<sequence>MKKYLSATVLVLGTFFLVACSKAEEVVVETINNVDGRYIANAYGFELDLEIDGETITGEASVGIVDSDITGSVDLQGQEIDIDLSDSKSISGTYEKLENGDLEVDFSGKMIVFEKQ</sequence>